<feature type="region of interest" description="Disordered" evidence="1">
    <location>
        <begin position="21"/>
        <end position="63"/>
    </location>
</feature>
<feature type="compositionally biased region" description="Acidic residues" evidence="1">
    <location>
        <begin position="46"/>
        <end position="63"/>
    </location>
</feature>
<organism evidence="2">
    <name type="scientific">uncultured Caudovirales phage</name>
    <dbReference type="NCBI Taxonomy" id="2100421"/>
    <lineage>
        <taxon>Viruses</taxon>
        <taxon>Duplodnaviria</taxon>
        <taxon>Heunggongvirae</taxon>
        <taxon>Uroviricota</taxon>
        <taxon>Caudoviricetes</taxon>
        <taxon>Peduoviridae</taxon>
        <taxon>Maltschvirus</taxon>
        <taxon>Maltschvirus maltsch</taxon>
    </lineage>
</organism>
<proteinExistence type="predicted"/>
<accession>A0A6J5S1R4</accession>
<reference evidence="2" key="1">
    <citation type="submission" date="2020-05" db="EMBL/GenBank/DDBJ databases">
        <authorList>
            <person name="Chiriac C."/>
            <person name="Salcher M."/>
            <person name="Ghai R."/>
            <person name="Kavagutti S V."/>
        </authorList>
    </citation>
    <scope>NUCLEOTIDE SEQUENCE</scope>
</reference>
<evidence type="ECO:0000313" key="2">
    <source>
        <dbReference type="EMBL" id="CAB4202024.1"/>
    </source>
</evidence>
<protein>
    <submittedName>
        <fullName evidence="2">Uncharacterized protein</fullName>
    </submittedName>
</protein>
<dbReference type="EMBL" id="LR797310">
    <property type="protein sequence ID" value="CAB4202024.1"/>
    <property type="molecule type" value="Genomic_DNA"/>
</dbReference>
<sequence>MAPEVPEWFADLMEYDPCPDFEDVTGRSEQTNADDLADGLPGWEPWEADEPEPLDGYYEDDGD</sequence>
<evidence type="ECO:0000256" key="1">
    <source>
        <dbReference type="SAM" id="MobiDB-lite"/>
    </source>
</evidence>
<gene>
    <name evidence="2" type="ORF">UFOVP1360_32</name>
</gene>
<name>A0A6J5S1R4_9CAUD</name>